<evidence type="ECO:0000313" key="1">
    <source>
        <dbReference type="EMBL" id="CRI33776.1"/>
    </source>
</evidence>
<reference evidence="2" key="1">
    <citation type="submission" date="2014-12" db="EMBL/GenBank/DDBJ databases">
        <authorList>
            <person name="Smet A."/>
        </authorList>
    </citation>
    <scope>NUCLEOTIDE SEQUENCE [LARGE SCALE GENOMIC DNA]</scope>
</reference>
<gene>
    <name evidence="1" type="ORF">HHE01_14620</name>
</gene>
<keyword evidence="2" id="KW-1185">Reference proteome</keyword>
<dbReference type="AlphaFoldDB" id="A0A0K2Y3U3"/>
<evidence type="ECO:0000313" key="2">
    <source>
        <dbReference type="Proteomes" id="UP000046090"/>
    </source>
</evidence>
<protein>
    <submittedName>
        <fullName evidence="1">Uncharacterized protein</fullName>
    </submittedName>
</protein>
<organism evidence="1 2">
    <name type="scientific">Helicobacter heilmannii</name>
    <dbReference type="NCBI Taxonomy" id="35817"/>
    <lineage>
        <taxon>Bacteria</taxon>
        <taxon>Pseudomonadati</taxon>
        <taxon>Campylobacterota</taxon>
        <taxon>Epsilonproteobacteria</taxon>
        <taxon>Campylobacterales</taxon>
        <taxon>Helicobacteraceae</taxon>
        <taxon>Helicobacter</taxon>
    </lineage>
</organism>
<dbReference type="EMBL" id="CDMK01000001">
    <property type="protein sequence ID" value="CRI33776.1"/>
    <property type="molecule type" value="Genomic_DNA"/>
</dbReference>
<proteinExistence type="predicted"/>
<name>A0A0K2Y3U3_HELHE</name>
<accession>A0A0K2Y3U3</accession>
<dbReference type="Proteomes" id="UP000046090">
    <property type="component" value="Unassembled WGS sequence"/>
</dbReference>
<sequence>MWLSSKIFFKCGISTSFNTVMKPMAKNKAVRAASAKVLLLVCIY</sequence>